<evidence type="ECO:0000256" key="3">
    <source>
        <dbReference type="ARBA" id="ARBA00022741"/>
    </source>
</evidence>
<dbReference type="Gene3D" id="1.10.150.300">
    <property type="entry name" value="TGS-like domain"/>
    <property type="match status" value="1"/>
</dbReference>
<dbReference type="InterPro" id="IPR023192">
    <property type="entry name" value="TGS-like_dom_sf"/>
</dbReference>
<dbReference type="Pfam" id="PF06071">
    <property type="entry name" value="YchF-GTPase_C"/>
    <property type="match status" value="1"/>
</dbReference>
<organism evidence="9 10">
    <name type="scientific">Ramlibacter alkalitolerans</name>
    <dbReference type="NCBI Taxonomy" id="2039631"/>
    <lineage>
        <taxon>Bacteria</taxon>
        <taxon>Pseudomonadati</taxon>
        <taxon>Pseudomonadota</taxon>
        <taxon>Betaproteobacteria</taxon>
        <taxon>Burkholderiales</taxon>
        <taxon>Comamonadaceae</taxon>
        <taxon>Ramlibacter</taxon>
    </lineage>
</organism>
<dbReference type="PIRSF" id="PIRSF006641">
    <property type="entry name" value="CHP00092"/>
    <property type="match status" value="1"/>
</dbReference>
<comment type="caution">
    <text evidence="9">The sequence shown here is derived from an EMBL/GenBank/DDBJ whole genome shotgun (WGS) entry which is preliminary data.</text>
</comment>
<dbReference type="HAMAP" id="MF_00944">
    <property type="entry name" value="YchF_OLA1_ATPase"/>
    <property type="match status" value="1"/>
</dbReference>
<dbReference type="SUPFAM" id="SSF52540">
    <property type="entry name" value="P-loop containing nucleoside triphosphate hydrolases"/>
    <property type="match status" value="1"/>
</dbReference>
<evidence type="ECO:0000259" key="7">
    <source>
        <dbReference type="PROSITE" id="PS51710"/>
    </source>
</evidence>
<dbReference type="PANTHER" id="PTHR23305:SF18">
    <property type="entry name" value="OBG-TYPE G DOMAIN-CONTAINING PROTEIN"/>
    <property type="match status" value="1"/>
</dbReference>
<evidence type="ECO:0000256" key="2">
    <source>
        <dbReference type="ARBA" id="ARBA00022723"/>
    </source>
</evidence>
<keyword evidence="2" id="KW-0479">Metal-binding</keyword>
<dbReference type="Proteomes" id="UP000622707">
    <property type="component" value="Unassembled WGS sequence"/>
</dbReference>
<evidence type="ECO:0000313" key="9">
    <source>
        <dbReference type="EMBL" id="MBL0427320.1"/>
    </source>
</evidence>
<evidence type="ECO:0000256" key="1">
    <source>
        <dbReference type="ARBA" id="ARBA00001946"/>
    </source>
</evidence>
<dbReference type="InterPro" id="IPR006073">
    <property type="entry name" value="GTP-bd"/>
</dbReference>
<dbReference type="InterPro" id="IPR031167">
    <property type="entry name" value="G_OBG"/>
</dbReference>
<proteinExistence type="inferred from homology"/>
<dbReference type="NCBIfam" id="TIGR00092">
    <property type="entry name" value="redox-regulated ATPase YchF"/>
    <property type="match status" value="1"/>
</dbReference>
<feature type="domain" description="OBG-type G" evidence="7">
    <location>
        <begin position="3"/>
        <end position="257"/>
    </location>
</feature>
<feature type="domain" description="TGS" evidence="8">
    <location>
        <begin position="279"/>
        <end position="362"/>
    </location>
</feature>
<dbReference type="InterPro" id="IPR012675">
    <property type="entry name" value="Beta-grasp_dom_sf"/>
</dbReference>
<evidence type="ECO:0000256" key="4">
    <source>
        <dbReference type="ARBA" id="ARBA00022840"/>
    </source>
</evidence>
<dbReference type="SUPFAM" id="SSF81271">
    <property type="entry name" value="TGS-like"/>
    <property type="match status" value="1"/>
</dbReference>
<dbReference type="InterPro" id="IPR004396">
    <property type="entry name" value="ATPase_YchF/OLA1"/>
</dbReference>
<accession>A0ABS1JUT1</accession>
<protein>
    <recommendedName>
        <fullName evidence="6">Ribosome-binding ATPase YchF</fullName>
    </recommendedName>
</protein>
<dbReference type="CDD" id="cd04867">
    <property type="entry name" value="TGS_YchF_OLA1"/>
    <property type="match status" value="1"/>
</dbReference>
<evidence type="ECO:0000259" key="8">
    <source>
        <dbReference type="PROSITE" id="PS51880"/>
    </source>
</evidence>
<dbReference type="InterPro" id="IPR004095">
    <property type="entry name" value="TGS"/>
</dbReference>
<dbReference type="Gene3D" id="3.40.50.300">
    <property type="entry name" value="P-loop containing nucleotide triphosphate hydrolases"/>
    <property type="match status" value="1"/>
</dbReference>
<evidence type="ECO:0000256" key="6">
    <source>
        <dbReference type="HAMAP-Rule" id="MF_00944"/>
    </source>
</evidence>
<dbReference type="CDD" id="cd01900">
    <property type="entry name" value="YchF"/>
    <property type="match status" value="1"/>
</dbReference>
<keyword evidence="4 6" id="KW-0067">ATP-binding</keyword>
<comment type="cofactor">
    <cofactor evidence="1">
        <name>Mg(2+)</name>
        <dbReference type="ChEBI" id="CHEBI:18420"/>
    </cofactor>
</comment>
<name>A0ABS1JUT1_9BURK</name>
<keyword evidence="3 6" id="KW-0547">Nucleotide-binding</keyword>
<comment type="similarity">
    <text evidence="6">Belongs to the TRAFAC class OBG-HflX-like GTPase superfamily. OBG GTPase family. YchF/OLA1 subfamily.</text>
</comment>
<evidence type="ECO:0000313" key="10">
    <source>
        <dbReference type="Proteomes" id="UP000622707"/>
    </source>
</evidence>
<dbReference type="EMBL" id="JAEQND010000011">
    <property type="protein sequence ID" value="MBL0427320.1"/>
    <property type="molecule type" value="Genomic_DNA"/>
</dbReference>
<feature type="binding site" evidence="6">
    <location>
        <begin position="12"/>
        <end position="17"/>
    </location>
    <ligand>
        <name>ATP</name>
        <dbReference type="ChEBI" id="CHEBI:30616"/>
    </ligand>
</feature>
<keyword evidence="10" id="KW-1185">Reference proteome</keyword>
<dbReference type="Gene3D" id="3.10.20.30">
    <property type="match status" value="1"/>
</dbReference>
<comment type="function">
    <text evidence="6">ATPase that binds to both the 70S ribosome and the 50S ribosomal subunit in a nucleotide-independent manner.</text>
</comment>
<sequence length="364" mass="39459">MSLKCGIVGLPNVGKSTLFNALTKAGIAAENYPFCTIEPNVGVVELPDPRLDALADIVKPERIVPAIVEFVDIAGLVAGASKGEGLGNQFLAHIRETDAVVNVVRCFEDPNVVHVAGRVDPVSDIEVIQTELCLADLGTVDKTLARYSKAAKSGNDKEAAKMVQVLPKVQQALNEGRPVRTLPLTEDEKALLRPLFLITAKPAMFVGNVDENGYHDNPHLDRLREYAATQNAPVVVICAKIESEIAEMAEEDKKMFLAEIGQDEPGLNRLIRAAFKLLGLQTYFTAGVKEVRAWTVPVGATGPQAAGVIHTDFERGFIRAQTIAYEDFIAFKGEQGAKDAGKMRSEGKDYVVKDGDVMNFLFNV</sequence>
<dbReference type="InterPro" id="IPR012676">
    <property type="entry name" value="TGS-like"/>
</dbReference>
<evidence type="ECO:0000256" key="5">
    <source>
        <dbReference type="ARBA" id="ARBA00022842"/>
    </source>
</evidence>
<dbReference type="PRINTS" id="PR00326">
    <property type="entry name" value="GTP1OBG"/>
</dbReference>
<gene>
    <name evidence="6 9" type="primary">ychF</name>
    <name evidence="9" type="ORF">JI746_19560</name>
</gene>
<dbReference type="InterPro" id="IPR013029">
    <property type="entry name" value="YchF_C"/>
</dbReference>
<reference evidence="9 10" key="1">
    <citation type="journal article" date="2017" name="Int. J. Syst. Evol. Microbiol.">
        <title>Ramlibacter alkalitolerans sp. nov., alkali-tolerant bacterium isolated from soil of ginseng.</title>
        <authorList>
            <person name="Lee D.H."/>
            <person name="Cha C.J."/>
        </authorList>
    </citation>
    <scope>NUCLEOTIDE SEQUENCE [LARGE SCALE GENOMIC DNA]</scope>
    <source>
        <strain evidence="9 10">KACC 19305</strain>
    </source>
</reference>
<dbReference type="InterPro" id="IPR027417">
    <property type="entry name" value="P-loop_NTPase"/>
</dbReference>
<dbReference type="PROSITE" id="PS51880">
    <property type="entry name" value="TGS"/>
    <property type="match status" value="1"/>
</dbReference>
<dbReference type="InterPro" id="IPR041706">
    <property type="entry name" value="YchF_N"/>
</dbReference>
<keyword evidence="5" id="KW-0460">Magnesium</keyword>
<dbReference type="Pfam" id="PF01926">
    <property type="entry name" value="MMR_HSR1"/>
    <property type="match status" value="1"/>
</dbReference>
<dbReference type="PANTHER" id="PTHR23305">
    <property type="entry name" value="OBG GTPASE FAMILY"/>
    <property type="match status" value="1"/>
</dbReference>
<dbReference type="PROSITE" id="PS51710">
    <property type="entry name" value="G_OBG"/>
    <property type="match status" value="1"/>
</dbReference>
<dbReference type="RefSeq" id="WP_201691950.1">
    <property type="nucleotide sequence ID" value="NZ_JAEQND010000011.1"/>
</dbReference>